<organism evidence="10 11">
    <name type="scientific">Somion occarium</name>
    <dbReference type="NCBI Taxonomy" id="3059160"/>
    <lineage>
        <taxon>Eukaryota</taxon>
        <taxon>Fungi</taxon>
        <taxon>Dikarya</taxon>
        <taxon>Basidiomycota</taxon>
        <taxon>Agaricomycotina</taxon>
        <taxon>Agaricomycetes</taxon>
        <taxon>Polyporales</taxon>
        <taxon>Cerrenaceae</taxon>
        <taxon>Somion</taxon>
    </lineage>
</organism>
<keyword evidence="3" id="KW-0805">Transcription regulation</keyword>
<evidence type="ECO:0000256" key="8">
    <source>
        <dbReference type="SAM" id="MobiDB-lite"/>
    </source>
</evidence>
<feature type="compositionally biased region" description="Pro residues" evidence="8">
    <location>
        <begin position="305"/>
        <end position="316"/>
    </location>
</feature>
<evidence type="ECO:0000256" key="2">
    <source>
        <dbReference type="ARBA" id="ARBA00022833"/>
    </source>
</evidence>
<keyword evidence="6" id="KW-0539">Nucleus</keyword>
<dbReference type="Proteomes" id="UP001497453">
    <property type="component" value="Chromosome 11"/>
</dbReference>
<evidence type="ECO:0000256" key="7">
    <source>
        <dbReference type="ARBA" id="ARBA00040903"/>
    </source>
</evidence>
<evidence type="ECO:0000256" key="6">
    <source>
        <dbReference type="ARBA" id="ARBA00023242"/>
    </source>
</evidence>
<dbReference type="PROSITE" id="PS50048">
    <property type="entry name" value="ZN2_CY6_FUNGAL_2"/>
    <property type="match status" value="1"/>
</dbReference>
<accession>A0ABP1CTP3</accession>
<keyword evidence="5" id="KW-0804">Transcription</keyword>
<gene>
    <name evidence="10" type="ORF">GFSPODELE1_LOCUS2468</name>
</gene>
<evidence type="ECO:0000256" key="3">
    <source>
        <dbReference type="ARBA" id="ARBA00023015"/>
    </source>
</evidence>
<evidence type="ECO:0000259" key="9">
    <source>
        <dbReference type="PROSITE" id="PS50048"/>
    </source>
</evidence>
<dbReference type="Gene3D" id="4.10.240.10">
    <property type="entry name" value="Zn(2)-C6 fungal-type DNA-binding domain"/>
    <property type="match status" value="1"/>
</dbReference>
<dbReference type="PANTHER" id="PTHR47659:SF7">
    <property type="entry name" value="FUNGAL TRANSCRIPTIONAL REGULATORY PROTEIN, N-TERMINAL DOMAIN-CONTAINING PROTEIN"/>
    <property type="match status" value="1"/>
</dbReference>
<keyword evidence="11" id="KW-1185">Reference proteome</keyword>
<proteinExistence type="predicted"/>
<feature type="compositionally biased region" description="Polar residues" evidence="8">
    <location>
        <begin position="1"/>
        <end position="17"/>
    </location>
</feature>
<feature type="compositionally biased region" description="Basic residues" evidence="8">
    <location>
        <begin position="162"/>
        <end position="178"/>
    </location>
</feature>
<feature type="compositionally biased region" description="Pro residues" evidence="8">
    <location>
        <begin position="188"/>
        <end position="198"/>
    </location>
</feature>
<keyword evidence="2" id="KW-0862">Zinc</keyword>
<dbReference type="InterPro" id="IPR050335">
    <property type="entry name" value="ERT1_acuK_gluconeogen_tf"/>
</dbReference>
<feature type="region of interest" description="Disordered" evidence="8">
    <location>
        <begin position="234"/>
        <end position="366"/>
    </location>
</feature>
<keyword evidence="4" id="KW-0238">DNA-binding</keyword>
<dbReference type="EMBL" id="OZ037954">
    <property type="protein sequence ID" value="CAL1699045.1"/>
    <property type="molecule type" value="Genomic_DNA"/>
</dbReference>
<protein>
    <recommendedName>
        <fullName evidence="7">Transcription activator of gluconeogenesis ERT1</fullName>
    </recommendedName>
</protein>
<evidence type="ECO:0000313" key="11">
    <source>
        <dbReference type="Proteomes" id="UP001497453"/>
    </source>
</evidence>
<feature type="region of interest" description="Disordered" evidence="8">
    <location>
        <begin position="1"/>
        <end position="28"/>
    </location>
</feature>
<dbReference type="SMART" id="SM00066">
    <property type="entry name" value="GAL4"/>
    <property type="match status" value="1"/>
</dbReference>
<name>A0ABP1CTP3_9APHY</name>
<dbReference type="InterPro" id="IPR001138">
    <property type="entry name" value="Zn2Cys6_DnaBD"/>
</dbReference>
<dbReference type="PANTHER" id="PTHR47659">
    <property type="entry name" value="ZN(II)2CYS6 TRANSCRIPTION FACTOR (EUROFUNG)-RELATED"/>
    <property type="match status" value="1"/>
</dbReference>
<feature type="region of interest" description="Disordered" evidence="8">
    <location>
        <begin position="162"/>
        <end position="208"/>
    </location>
</feature>
<dbReference type="CDD" id="cd00067">
    <property type="entry name" value="GAL4"/>
    <property type="match status" value="1"/>
</dbReference>
<dbReference type="InterPro" id="IPR036864">
    <property type="entry name" value="Zn2-C6_fun-type_DNA-bd_sf"/>
</dbReference>
<feature type="compositionally biased region" description="Polar residues" evidence="8">
    <location>
        <begin position="242"/>
        <end position="252"/>
    </location>
</feature>
<sequence length="366" mass="38497">MAAEQPKSSTTPSQQDHPPSMHAQHPALAPYPYAGAPYPPLHAGAYPPFVYAAPVPDGHHDPNANGAPQPPFLMAYPPPPPGMVYAIPAPMPPANGQAPGGVYPQFAPSASISQVMPRPKRKQVKMACTNCATACKRCDEARPCERCLKYGLASTCVDGVRKERKKGIKRGPYKRKNKSLNGDTIVSAPPPQGLPVSPPNGEAHDGHAQSLPYMLAPEGYYQYFYPGFAPPVPAHAPADGSQPPQQNGSTNGTPSAVASPTPQAPPAQPPASNHPSLSHPGVPPYFHQVYPPPFNYPTPGVGYPQPYPIMVPPPAQDPKNDQNGDSGKGKKRAHPSGSATPATNGEGDPKAKRARTGQDDTNGVGH</sequence>
<evidence type="ECO:0000256" key="1">
    <source>
        <dbReference type="ARBA" id="ARBA00022723"/>
    </source>
</evidence>
<keyword evidence="1" id="KW-0479">Metal-binding</keyword>
<evidence type="ECO:0000256" key="4">
    <source>
        <dbReference type="ARBA" id="ARBA00023125"/>
    </source>
</evidence>
<evidence type="ECO:0000256" key="5">
    <source>
        <dbReference type="ARBA" id="ARBA00023163"/>
    </source>
</evidence>
<reference evidence="11" key="1">
    <citation type="submission" date="2024-04" db="EMBL/GenBank/DDBJ databases">
        <authorList>
            <person name="Shaw F."/>
            <person name="Minotto A."/>
        </authorList>
    </citation>
    <scope>NUCLEOTIDE SEQUENCE [LARGE SCALE GENOMIC DNA]</scope>
</reference>
<dbReference type="SUPFAM" id="SSF57701">
    <property type="entry name" value="Zn2/Cys6 DNA-binding domain"/>
    <property type="match status" value="1"/>
</dbReference>
<feature type="domain" description="Zn(2)-C6 fungal-type" evidence="9">
    <location>
        <begin position="127"/>
        <end position="158"/>
    </location>
</feature>
<evidence type="ECO:0000313" key="10">
    <source>
        <dbReference type="EMBL" id="CAL1699045.1"/>
    </source>
</evidence>